<gene>
    <name evidence="3" type="ORF">ONE63_009747</name>
</gene>
<evidence type="ECO:0000256" key="1">
    <source>
        <dbReference type="PIRSR" id="PIRSR600101-2"/>
    </source>
</evidence>
<reference evidence="3" key="1">
    <citation type="submission" date="2022-12" db="EMBL/GenBank/DDBJ databases">
        <title>Chromosome-level genome assembly of the bean flower thrips Megalurothrips usitatus.</title>
        <authorList>
            <person name="Ma L."/>
            <person name="Liu Q."/>
            <person name="Li H."/>
            <person name="Cai W."/>
        </authorList>
    </citation>
    <scope>NUCLEOTIDE SEQUENCE</scope>
    <source>
        <strain evidence="3">Cailab_2022a</strain>
    </source>
</reference>
<feature type="binding site" evidence="1">
    <location>
        <position position="160"/>
    </location>
    <ligand>
        <name>L-glutamate</name>
        <dbReference type="ChEBI" id="CHEBI:29985"/>
    </ligand>
</feature>
<dbReference type="InterPro" id="IPR029055">
    <property type="entry name" value="Ntn_hydrolases_N"/>
</dbReference>
<dbReference type="InterPro" id="IPR043137">
    <property type="entry name" value="GGT_ssub_C"/>
</dbReference>
<keyword evidence="2" id="KW-1133">Transmembrane helix</keyword>
<keyword evidence="4" id="KW-1185">Reference proteome</keyword>
<protein>
    <recommendedName>
        <fullName evidence="5">Glutathione hydrolase 7-like</fullName>
    </recommendedName>
</protein>
<dbReference type="InterPro" id="IPR000101">
    <property type="entry name" value="GGT_peptidase"/>
</dbReference>
<dbReference type="EMBL" id="JAPTSV010000008">
    <property type="protein sequence ID" value="KAJ1524883.1"/>
    <property type="molecule type" value="Genomic_DNA"/>
</dbReference>
<dbReference type="AlphaFoldDB" id="A0AAV7XJE1"/>
<dbReference type="GO" id="GO:0005886">
    <property type="term" value="C:plasma membrane"/>
    <property type="evidence" value="ECO:0007669"/>
    <property type="project" value="TreeGrafter"/>
</dbReference>
<dbReference type="PANTHER" id="PTHR11686:SF54">
    <property type="entry name" value="GLUTATHIONE HYDROLASE 7"/>
    <property type="match status" value="1"/>
</dbReference>
<dbReference type="PANTHER" id="PTHR11686">
    <property type="entry name" value="GAMMA GLUTAMYL TRANSPEPTIDASE"/>
    <property type="match status" value="1"/>
</dbReference>
<comment type="caution">
    <text evidence="3">The sequence shown here is derived from an EMBL/GenBank/DDBJ whole genome shotgun (WGS) entry which is preliminary data.</text>
</comment>
<dbReference type="Gene3D" id="3.60.20.40">
    <property type="match status" value="2"/>
</dbReference>
<keyword evidence="2" id="KW-0812">Transmembrane</keyword>
<dbReference type="GO" id="GO:0006751">
    <property type="term" value="P:glutathione catabolic process"/>
    <property type="evidence" value="ECO:0007669"/>
    <property type="project" value="InterPro"/>
</dbReference>
<dbReference type="Proteomes" id="UP001075354">
    <property type="component" value="Chromosome 8"/>
</dbReference>
<sequence>MYYSQTCNFTATSTIPGPYVNPERTESIPLKGTPASSSSFLSRCCNNCLGFADDDAGDGLKFIIVTFFILSAAVTVALVSQIYHGDFQVIPHGSVATDSPNCSVIGTDILKKGGNAVDAAVASTFCMGVVHPHITGLGGGGFILLYDHRRKEVLESVDFRESAPHVVSPPTHETVGPLTVGVPGLVSGLFEVHKAHGKLSWQEVVKPASDVARSGFLVPSSLVAARAQLPPRSGANGILHDFIDPLEAGQSIKRPTLAATLELIAKEGPDVFYNGSVSKEILAAVQGSSLTAADLASYRPVRRETLHESFYGFDIIVPGAPSGGPLLLAALKSISALNLTSGVSEESIPLLLYRQAHAIQQNYASFLAESGDPDYNLPASSGLYSTVHSDTVASHVSAVDLNDLYVSVVSGHNSLFGSQVMTEGGFLLNNALASFDIAATMADKVPAASPISITNTYTVPANSNGSVSRVVYVPNASTEPDHQPAAPLDSPQAPTHLLSEGFGQNFSIPALQQMHQGRSKRFDGTEAGPKATVWGSSVANNGLAGGKRPISFATPIIAVESGQICGRRLVLGGSDAGVAAQVLSQLLVLDGNSISSLEFPRVKLTASGPSLSVGQAYQLNPTRLQQLTDLGIHMQPPSEPNPSVNIVEKVGDVLLSYSDSRGGGLPSRF</sequence>
<keyword evidence="2" id="KW-0472">Membrane</keyword>
<dbReference type="SUPFAM" id="SSF56235">
    <property type="entry name" value="N-terminal nucleophile aminohydrolases (Ntn hydrolases)"/>
    <property type="match status" value="2"/>
</dbReference>
<evidence type="ECO:0000256" key="2">
    <source>
        <dbReference type="SAM" id="Phobius"/>
    </source>
</evidence>
<organism evidence="3 4">
    <name type="scientific">Megalurothrips usitatus</name>
    <name type="common">bean blossom thrips</name>
    <dbReference type="NCBI Taxonomy" id="439358"/>
    <lineage>
        <taxon>Eukaryota</taxon>
        <taxon>Metazoa</taxon>
        <taxon>Ecdysozoa</taxon>
        <taxon>Arthropoda</taxon>
        <taxon>Hexapoda</taxon>
        <taxon>Insecta</taxon>
        <taxon>Pterygota</taxon>
        <taxon>Neoptera</taxon>
        <taxon>Paraneoptera</taxon>
        <taxon>Thysanoptera</taxon>
        <taxon>Terebrantia</taxon>
        <taxon>Thripoidea</taxon>
        <taxon>Thripidae</taxon>
        <taxon>Megalurothrips</taxon>
    </lineage>
</organism>
<evidence type="ECO:0000313" key="4">
    <source>
        <dbReference type="Proteomes" id="UP001075354"/>
    </source>
</evidence>
<accession>A0AAV7XJE1</accession>
<dbReference type="PRINTS" id="PR01210">
    <property type="entry name" value="GGTRANSPTASE"/>
</dbReference>
<feature type="transmembrane region" description="Helical" evidence="2">
    <location>
        <begin position="62"/>
        <end position="83"/>
    </location>
</feature>
<evidence type="ECO:0008006" key="5">
    <source>
        <dbReference type="Google" id="ProtNLM"/>
    </source>
</evidence>
<dbReference type="Pfam" id="PF01019">
    <property type="entry name" value="G_glu_transpept"/>
    <property type="match status" value="2"/>
</dbReference>
<name>A0AAV7XJE1_9NEOP</name>
<dbReference type="GO" id="GO:0036374">
    <property type="term" value="F:glutathione hydrolase activity"/>
    <property type="evidence" value="ECO:0007669"/>
    <property type="project" value="InterPro"/>
</dbReference>
<evidence type="ECO:0000313" key="3">
    <source>
        <dbReference type="EMBL" id="KAJ1524883.1"/>
    </source>
</evidence>
<proteinExistence type="predicted"/>